<evidence type="ECO:0000256" key="1">
    <source>
        <dbReference type="SAM" id="MobiDB-lite"/>
    </source>
</evidence>
<evidence type="ECO:0000313" key="4">
    <source>
        <dbReference type="Proteomes" id="UP000044616"/>
    </source>
</evidence>
<reference evidence="3 4" key="1">
    <citation type="submission" date="2014-05" db="EMBL/GenBank/DDBJ databases">
        <authorList>
            <person name="Aslett A.Martin."/>
            <person name="De Silva Nishadi"/>
        </authorList>
    </citation>
    <scope>NUCLEOTIDE SEQUENCE [LARGE SCALE GENOMIC DNA]</scope>
</reference>
<proteinExistence type="predicted"/>
<keyword evidence="2" id="KW-1133">Transmembrane helix</keyword>
<accession>A0A077UL89</accession>
<evidence type="ECO:0000313" key="3">
    <source>
        <dbReference type="EMBL" id="CDR29141.1"/>
    </source>
</evidence>
<dbReference type="RefSeq" id="WP_047531937.1">
    <property type="nucleotide sequence ID" value="NZ_CCEH01000026.1"/>
</dbReference>
<dbReference type="Proteomes" id="UP000044616">
    <property type="component" value="Unassembled WGS sequence"/>
</dbReference>
<feature type="region of interest" description="Disordered" evidence="1">
    <location>
        <begin position="312"/>
        <end position="363"/>
    </location>
</feature>
<dbReference type="EMBL" id="CCEH01000026">
    <property type="protein sequence ID" value="CDR29141.1"/>
    <property type="molecule type" value="Genomic_DNA"/>
</dbReference>
<feature type="transmembrane region" description="Helical" evidence="2">
    <location>
        <begin position="227"/>
        <end position="252"/>
    </location>
</feature>
<name>A0A077UL89_9STAP</name>
<protein>
    <submittedName>
        <fullName evidence="3">Lytic regulatory protein</fullName>
    </submittedName>
</protein>
<keyword evidence="2" id="KW-0812">Transmembrane</keyword>
<evidence type="ECO:0000256" key="2">
    <source>
        <dbReference type="SAM" id="Phobius"/>
    </source>
</evidence>
<dbReference type="AlphaFoldDB" id="A0A077UL89"/>
<feature type="transmembrane region" description="Helical" evidence="2">
    <location>
        <begin position="119"/>
        <end position="144"/>
    </location>
</feature>
<feature type="transmembrane region" description="Helical" evidence="2">
    <location>
        <begin position="164"/>
        <end position="191"/>
    </location>
</feature>
<gene>
    <name evidence="3" type="ORF">ERS140147_02343</name>
</gene>
<keyword evidence="2" id="KW-0472">Membrane</keyword>
<feature type="compositionally biased region" description="Basic and acidic residues" evidence="1">
    <location>
        <begin position="335"/>
        <end position="363"/>
    </location>
</feature>
<feature type="transmembrane region" description="Helical" evidence="2">
    <location>
        <begin position="272"/>
        <end position="295"/>
    </location>
</feature>
<feature type="transmembrane region" description="Helical" evidence="2">
    <location>
        <begin position="62"/>
        <end position="89"/>
    </location>
</feature>
<feature type="transmembrane region" description="Helical" evidence="2">
    <location>
        <begin position="16"/>
        <end position="37"/>
    </location>
</feature>
<sequence>MFTYYKSAFKNAKPQLLLTLIYALIAFAVVAVAYLFVNAKLNQYLQLVILYAQFGQQPPTNAYLPIIAILIIAFLLSLFLFVQIFIGIINIMRRAIKNEKVGFMDLIIAFKKGNYMKSVLIGLVSIGMIIIMSLLISLLSNLLMPVGQNILASVQKSFATSAHLIGIVYTVQSIIIVVISIIKAIITWLLLIPVFNFMISFVESTNDKAKTHLANGFKAMKNGQKTFFKFFIGILLLNLILIIFNTPVYYLIGINTQSISQSAAENVLRAYSIFLIILFVVIHVVILMGIIQYYLKRGQKLSKDKVKSANKNKNVVTEPKSTKVENEKVTTSVETKTEKAQDSLKDETTKTITSDKPEDNQPK</sequence>
<organism evidence="3 4">
    <name type="scientific">Staphylococcus schweitzeri</name>
    <dbReference type="NCBI Taxonomy" id="1654388"/>
    <lineage>
        <taxon>Bacteria</taxon>
        <taxon>Bacillati</taxon>
        <taxon>Bacillota</taxon>
        <taxon>Bacilli</taxon>
        <taxon>Bacillales</taxon>
        <taxon>Staphylococcaceae</taxon>
        <taxon>Staphylococcus</taxon>
    </lineage>
</organism>